<dbReference type="AlphaFoldDB" id="A0A0E1RVZ5"/>
<proteinExistence type="predicted"/>
<evidence type="ECO:0000313" key="2">
    <source>
        <dbReference type="Proteomes" id="UP000001261"/>
    </source>
</evidence>
<dbReference type="GeneID" id="4559386"/>
<dbReference type="Proteomes" id="UP000001261">
    <property type="component" value="Unassembled WGS sequence"/>
</dbReference>
<dbReference type="VEuPathDB" id="FungiDB:CIMG_08208"/>
<protein>
    <submittedName>
        <fullName evidence="1">Uncharacterized protein</fullName>
    </submittedName>
</protein>
<dbReference type="RefSeq" id="XP_001241045.1">
    <property type="nucleotide sequence ID" value="XM_001241044.1"/>
</dbReference>
<accession>A0A0E1RVZ5</accession>
<reference evidence="2" key="2">
    <citation type="journal article" date="2010" name="Genome Res.">
        <title>Population genomic sequencing of Coccidioides fungi reveals recent hybridization and transposon control.</title>
        <authorList>
            <person name="Neafsey D.E."/>
            <person name="Barker B.M."/>
            <person name="Sharpton T.J."/>
            <person name="Stajich J.E."/>
            <person name="Park D.J."/>
            <person name="Whiston E."/>
            <person name="Hung C.-Y."/>
            <person name="McMahan C."/>
            <person name="White J."/>
            <person name="Sykes S."/>
            <person name="Heiman D."/>
            <person name="Young S."/>
            <person name="Zeng Q."/>
            <person name="Abouelleil A."/>
            <person name="Aftuck L."/>
            <person name="Bessette D."/>
            <person name="Brown A."/>
            <person name="FitzGerald M."/>
            <person name="Lui A."/>
            <person name="Macdonald J.P."/>
            <person name="Priest M."/>
            <person name="Orbach M.J."/>
            <person name="Galgiani J.N."/>
            <person name="Kirkland T.N."/>
            <person name="Cole G.T."/>
            <person name="Birren B.W."/>
            <person name="Henn M.R."/>
            <person name="Taylor J.W."/>
            <person name="Rounsley S.D."/>
        </authorList>
    </citation>
    <scope>GENOME REANNOTATION</scope>
    <source>
        <strain evidence="2">RS</strain>
    </source>
</reference>
<name>A0A0E1RVZ5_COCIM</name>
<keyword evidence="2" id="KW-1185">Reference proteome</keyword>
<organism evidence="1 2">
    <name type="scientific">Coccidioides immitis (strain RS)</name>
    <name type="common">Valley fever fungus</name>
    <dbReference type="NCBI Taxonomy" id="246410"/>
    <lineage>
        <taxon>Eukaryota</taxon>
        <taxon>Fungi</taxon>
        <taxon>Dikarya</taxon>
        <taxon>Ascomycota</taxon>
        <taxon>Pezizomycotina</taxon>
        <taxon>Eurotiomycetes</taxon>
        <taxon>Eurotiomycetidae</taxon>
        <taxon>Onygenales</taxon>
        <taxon>Onygenaceae</taxon>
        <taxon>Coccidioides</taxon>
    </lineage>
</organism>
<reference evidence="2" key="1">
    <citation type="journal article" date="2009" name="Genome Res.">
        <title>Comparative genomic analyses of the human fungal pathogens Coccidioides and their relatives.</title>
        <authorList>
            <person name="Sharpton T.J."/>
            <person name="Stajich J.E."/>
            <person name="Rounsley S.D."/>
            <person name="Gardner M.J."/>
            <person name="Wortman J.R."/>
            <person name="Jordar V.S."/>
            <person name="Maiti R."/>
            <person name="Kodira C.D."/>
            <person name="Neafsey D.E."/>
            <person name="Zeng Q."/>
            <person name="Hung C.-Y."/>
            <person name="McMahan C."/>
            <person name="Muszewska A."/>
            <person name="Grynberg M."/>
            <person name="Mandel M.A."/>
            <person name="Kellner E.M."/>
            <person name="Barker B.M."/>
            <person name="Galgiani J.N."/>
            <person name="Orbach M.J."/>
            <person name="Kirkland T.N."/>
            <person name="Cole G.T."/>
            <person name="Henn M.R."/>
            <person name="Birren B.W."/>
            <person name="Taylor J.W."/>
        </authorList>
    </citation>
    <scope>NUCLEOTIDE SEQUENCE [LARGE SCALE GENOMIC DNA]</scope>
    <source>
        <strain evidence="2">RS</strain>
    </source>
</reference>
<dbReference type="InParanoid" id="A0A0E1RVZ5"/>
<dbReference type="EMBL" id="GG704913">
    <property type="protein sequence ID" value="EAS29462.1"/>
    <property type="molecule type" value="Genomic_DNA"/>
</dbReference>
<dbReference type="KEGG" id="cim:CIMG_08208"/>
<sequence length="123" mass="13473">MVKGHRDKGWIEIRNLQFSVNSVPPQLRSSGTAPFPATAGLINRRERLRHGSRRDWAAHAVSSGVVLSTFPRTLRAVNEGTLAASTFGASVLGKLSAPRRRTQLTMTLAFWAFGSRSAEAWLS</sequence>
<evidence type="ECO:0000313" key="1">
    <source>
        <dbReference type="EMBL" id="EAS29462.1"/>
    </source>
</evidence>
<gene>
    <name evidence="1" type="ORF">CIMG_08208</name>
</gene>